<sequence length="264" mass="29222">MSEVMTQVPDVARLFAERALDACASYWERGATEMWLGQPLFRIAGTTHDQLVPDGVSNPYWEVIRQMPSTDERRWQGVTPYGYEPNLGIGRNGVVSTYSWSIPSPGDIAWITDVLAGRGVVEVGAGSGYWAWQLAQAGTDVVAYEPNEVADNKFVDVIEPYHPLLRGDASAAGKHPDRALFMSWPNYAEPWATHALTAYQGDLLIYVGETHGGCCGDDDFFDLLDAEWDEIGDSPHHRTWWGINCRLIAYRRKQSAAVQGGEGA</sequence>
<keyword evidence="2" id="KW-1185">Reference proteome</keyword>
<dbReference type="InterPro" id="IPR029063">
    <property type="entry name" value="SAM-dependent_MTases_sf"/>
</dbReference>
<organism evidence="1 2">
    <name type="scientific">Streptosporangium amethystogenes subsp. fukuiense</name>
    <dbReference type="NCBI Taxonomy" id="698418"/>
    <lineage>
        <taxon>Bacteria</taxon>
        <taxon>Bacillati</taxon>
        <taxon>Actinomycetota</taxon>
        <taxon>Actinomycetes</taxon>
        <taxon>Streptosporangiales</taxon>
        <taxon>Streptosporangiaceae</taxon>
        <taxon>Streptosporangium</taxon>
    </lineage>
</organism>
<name>A0ABW2T5E8_9ACTN</name>
<dbReference type="EMBL" id="JBHTEE010000001">
    <property type="protein sequence ID" value="MFC7603753.1"/>
    <property type="molecule type" value="Genomic_DNA"/>
</dbReference>
<comment type="caution">
    <text evidence="1">The sequence shown here is derived from an EMBL/GenBank/DDBJ whole genome shotgun (WGS) entry which is preliminary data.</text>
</comment>
<accession>A0ABW2T5E8</accession>
<dbReference type="RefSeq" id="WP_343981765.1">
    <property type="nucleotide sequence ID" value="NZ_BAAAGK010000233.1"/>
</dbReference>
<proteinExistence type="predicted"/>
<dbReference type="PANTHER" id="PTHR39290">
    <property type="entry name" value="C3H1-TYPE DOMAIN-CONTAINING PROTEIN-RELATED"/>
    <property type="match status" value="1"/>
</dbReference>
<evidence type="ECO:0000313" key="1">
    <source>
        <dbReference type="EMBL" id="MFC7603753.1"/>
    </source>
</evidence>
<reference evidence="2" key="1">
    <citation type="journal article" date="2019" name="Int. J. Syst. Evol. Microbiol.">
        <title>The Global Catalogue of Microorganisms (GCM) 10K type strain sequencing project: providing services to taxonomists for standard genome sequencing and annotation.</title>
        <authorList>
            <consortium name="The Broad Institute Genomics Platform"/>
            <consortium name="The Broad Institute Genome Sequencing Center for Infectious Disease"/>
            <person name="Wu L."/>
            <person name="Ma J."/>
        </authorList>
    </citation>
    <scope>NUCLEOTIDE SEQUENCE [LARGE SCALE GENOMIC DNA]</scope>
    <source>
        <strain evidence="2">JCM 10083</strain>
    </source>
</reference>
<gene>
    <name evidence="1" type="ORF">ACFQVD_26925</name>
</gene>
<evidence type="ECO:0000313" key="2">
    <source>
        <dbReference type="Proteomes" id="UP001596514"/>
    </source>
</evidence>
<dbReference type="SUPFAM" id="SSF53335">
    <property type="entry name" value="S-adenosyl-L-methionine-dependent methyltransferases"/>
    <property type="match status" value="1"/>
</dbReference>
<protein>
    <submittedName>
        <fullName evidence="1">Uncharacterized protein</fullName>
    </submittedName>
</protein>
<dbReference type="Proteomes" id="UP001596514">
    <property type="component" value="Unassembled WGS sequence"/>
</dbReference>
<dbReference type="PANTHER" id="PTHR39290:SF6">
    <property type="entry name" value="S-ADENOSYL-L-METHIONINE-DEPENDENT METHYLTRANSFERASES SUPERFAMILY PROTEIN"/>
    <property type="match status" value="1"/>
</dbReference>